<dbReference type="Gene3D" id="3.40.720.10">
    <property type="entry name" value="Alkaline Phosphatase, subunit A"/>
    <property type="match status" value="1"/>
</dbReference>
<protein>
    <recommendedName>
        <fullName evidence="8">Sulfatase N-terminal domain-containing protein</fullName>
    </recommendedName>
</protein>
<dbReference type="CDD" id="cd16030">
    <property type="entry name" value="iduronate-2-sulfatase"/>
    <property type="match status" value="1"/>
</dbReference>
<feature type="region of interest" description="Disordered" evidence="7">
    <location>
        <begin position="1"/>
        <end position="30"/>
    </location>
</feature>
<dbReference type="Proteomes" id="UP000014760">
    <property type="component" value="Unassembled WGS sequence"/>
</dbReference>
<dbReference type="Pfam" id="PF00884">
    <property type="entry name" value="Sulfatase"/>
    <property type="match status" value="1"/>
</dbReference>
<evidence type="ECO:0000256" key="2">
    <source>
        <dbReference type="ARBA" id="ARBA00008779"/>
    </source>
</evidence>
<dbReference type="STRING" id="283909.R7VI54"/>
<dbReference type="OMA" id="YPVCNPS"/>
<keyword evidence="5" id="KW-0378">Hydrolase</keyword>
<dbReference type="GO" id="GO:0005737">
    <property type="term" value="C:cytoplasm"/>
    <property type="evidence" value="ECO:0007669"/>
    <property type="project" value="TreeGrafter"/>
</dbReference>
<organism evidence="9">
    <name type="scientific">Capitella teleta</name>
    <name type="common">Polychaete worm</name>
    <dbReference type="NCBI Taxonomy" id="283909"/>
    <lineage>
        <taxon>Eukaryota</taxon>
        <taxon>Metazoa</taxon>
        <taxon>Spiralia</taxon>
        <taxon>Lophotrochozoa</taxon>
        <taxon>Annelida</taxon>
        <taxon>Polychaeta</taxon>
        <taxon>Sedentaria</taxon>
        <taxon>Scolecida</taxon>
        <taxon>Capitellidae</taxon>
        <taxon>Capitella</taxon>
    </lineage>
</organism>
<dbReference type="SUPFAM" id="SSF53649">
    <property type="entry name" value="Alkaline phosphatase-like"/>
    <property type="match status" value="1"/>
</dbReference>
<evidence type="ECO:0000313" key="11">
    <source>
        <dbReference type="Proteomes" id="UP000014760"/>
    </source>
</evidence>
<accession>R7VI54</accession>
<dbReference type="OrthoDB" id="186522at2759"/>
<dbReference type="InterPro" id="IPR017850">
    <property type="entry name" value="Alkaline_phosphatase_core_sf"/>
</dbReference>
<evidence type="ECO:0000313" key="10">
    <source>
        <dbReference type="EnsemblMetazoa" id="CapteP138365"/>
    </source>
</evidence>
<sequence>MVNLNPVPAITDQESSEAKESHEQRFGTDTKTAAANEFEEVKKSDKLPHEVGNTTNTALAPEFVEVKKGNEEQFEADYAAESTKKPLPNFLFLIADDMRPEIGAYKDTPWINSQMKTPNLDKLASKSLLFKKAYCQQSWCNPSRASFLTSRRPETTMVHNNSVFVRQNIPNVVTMPQYFKQAGYHTLGMGKVFHLLNTVGDSDDDYSWSEPTLRVGSQDFFDESSKLFHPVGDDERNGRPLLDEFVTMHAKKALYRVADKALSGEQPFFMAVGMKKPHLPFVFPESFLKFYPKNSISQPINPYVPENLPRVAWAPSNEVSGRAKYAPPQGWGFNHTFSEETIIELRRGYYSSVTYIDSLLGEILQELEDLGLSNNTIVSFIGDHGYHLGEQSIIGKNTNFEVANNSPMMISVPGETDNGRFTEKLVEFVDLFPTLVELAGFNPLPICPRHGGSKGISLCTEGSSLVPLIYDKQTNWKERVFFQYPKYLGAGEEFCMGYSMRTAKYRYTEWVSYNYAKEVGPDWDSPCAVELYDHDIDPNEMVNIADEENMEQIRMDLSTKLKDGWHAALPS</sequence>
<feature type="domain" description="Sulfatase N-terminal" evidence="8">
    <location>
        <begin position="88"/>
        <end position="440"/>
    </location>
</feature>
<keyword evidence="11" id="KW-1185">Reference proteome</keyword>
<proteinExistence type="inferred from homology"/>
<dbReference type="EMBL" id="AMQN01016417">
    <property type="status" value="NOT_ANNOTATED_CDS"/>
    <property type="molecule type" value="Genomic_DNA"/>
</dbReference>
<gene>
    <name evidence="9" type="ORF">CAPTEDRAFT_138365</name>
</gene>
<dbReference type="AlphaFoldDB" id="R7VI54"/>
<evidence type="ECO:0000256" key="1">
    <source>
        <dbReference type="ARBA" id="ARBA00001913"/>
    </source>
</evidence>
<evidence type="ECO:0000256" key="7">
    <source>
        <dbReference type="SAM" id="MobiDB-lite"/>
    </source>
</evidence>
<comment type="cofactor">
    <cofactor evidence="1">
        <name>Ca(2+)</name>
        <dbReference type="ChEBI" id="CHEBI:29108"/>
    </cofactor>
</comment>
<evidence type="ECO:0000313" key="9">
    <source>
        <dbReference type="EMBL" id="ELU18212.1"/>
    </source>
</evidence>
<dbReference type="PANTHER" id="PTHR45953">
    <property type="entry name" value="IDURONATE 2-SULFATASE"/>
    <property type="match status" value="1"/>
</dbReference>
<keyword evidence="6" id="KW-0106">Calcium</keyword>
<evidence type="ECO:0000256" key="3">
    <source>
        <dbReference type="ARBA" id="ARBA00022723"/>
    </source>
</evidence>
<dbReference type="EnsemblMetazoa" id="CapteT138365">
    <property type="protein sequence ID" value="CapteP138365"/>
    <property type="gene ID" value="CapteG138365"/>
</dbReference>
<evidence type="ECO:0000259" key="8">
    <source>
        <dbReference type="Pfam" id="PF00884"/>
    </source>
</evidence>
<keyword evidence="4" id="KW-0732">Signal</keyword>
<feature type="compositionally biased region" description="Basic and acidic residues" evidence="7">
    <location>
        <begin position="16"/>
        <end position="28"/>
    </location>
</feature>
<evidence type="ECO:0000256" key="4">
    <source>
        <dbReference type="ARBA" id="ARBA00022729"/>
    </source>
</evidence>
<reference evidence="9 11" key="2">
    <citation type="journal article" date="2013" name="Nature">
        <title>Insights into bilaterian evolution from three spiralian genomes.</title>
        <authorList>
            <person name="Simakov O."/>
            <person name="Marletaz F."/>
            <person name="Cho S.J."/>
            <person name="Edsinger-Gonzales E."/>
            <person name="Havlak P."/>
            <person name="Hellsten U."/>
            <person name="Kuo D.H."/>
            <person name="Larsson T."/>
            <person name="Lv J."/>
            <person name="Arendt D."/>
            <person name="Savage R."/>
            <person name="Osoegawa K."/>
            <person name="de Jong P."/>
            <person name="Grimwood J."/>
            <person name="Chapman J.A."/>
            <person name="Shapiro H."/>
            <person name="Aerts A."/>
            <person name="Otillar R.P."/>
            <person name="Terry A.Y."/>
            <person name="Boore J.L."/>
            <person name="Grigoriev I.V."/>
            <person name="Lindberg D.R."/>
            <person name="Seaver E.C."/>
            <person name="Weisblat D.A."/>
            <person name="Putnam N.H."/>
            <person name="Rokhsar D.S."/>
        </authorList>
    </citation>
    <scope>NUCLEOTIDE SEQUENCE</scope>
    <source>
        <strain evidence="9 11">I ESC-2004</strain>
    </source>
</reference>
<reference evidence="11" key="1">
    <citation type="submission" date="2012-12" db="EMBL/GenBank/DDBJ databases">
        <authorList>
            <person name="Hellsten U."/>
            <person name="Grimwood J."/>
            <person name="Chapman J.A."/>
            <person name="Shapiro H."/>
            <person name="Aerts A."/>
            <person name="Otillar R.P."/>
            <person name="Terry A.Y."/>
            <person name="Boore J.L."/>
            <person name="Simakov O."/>
            <person name="Marletaz F."/>
            <person name="Cho S.-J."/>
            <person name="Edsinger-Gonzales E."/>
            <person name="Havlak P."/>
            <person name="Kuo D.-H."/>
            <person name="Larsson T."/>
            <person name="Lv J."/>
            <person name="Arendt D."/>
            <person name="Savage R."/>
            <person name="Osoegawa K."/>
            <person name="de Jong P."/>
            <person name="Lindberg D.R."/>
            <person name="Seaver E.C."/>
            <person name="Weisblat D.A."/>
            <person name="Putnam N.H."/>
            <person name="Grigoriev I.V."/>
            <person name="Rokhsar D.S."/>
        </authorList>
    </citation>
    <scope>NUCLEOTIDE SEQUENCE</scope>
    <source>
        <strain evidence="11">I ESC-2004</strain>
    </source>
</reference>
<evidence type="ECO:0000256" key="6">
    <source>
        <dbReference type="ARBA" id="ARBA00022837"/>
    </source>
</evidence>
<name>R7VI54_CAPTE</name>
<dbReference type="GO" id="GO:0046872">
    <property type="term" value="F:metal ion binding"/>
    <property type="evidence" value="ECO:0007669"/>
    <property type="project" value="UniProtKB-KW"/>
</dbReference>
<evidence type="ECO:0000256" key="5">
    <source>
        <dbReference type="ARBA" id="ARBA00022801"/>
    </source>
</evidence>
<dbReference type="GO" id="GO:0004423">
    <property type="term" value="F:iduronate-2-sulfatase activity"/>
    <property type="evidence" value="ECO:0007669"/>
    <property type="project" value="InterPro"/>
</dbReference>
<dbReference type="InterPro" id="IPR000917">
    <property type="entry name" value="Sulfatase_N"/>
</dbReference>
<dbReference type="HOGENOM" id="CLU_006332_9_0_1"/>
<dbReference type="PANTHER" id="PTHR45953:SF1">
    <property type="entry name" value="IDURONATE 2-SULFATASE"/>
    <property type="match status" value="1"/>
</dbReference>
<dbReference type="InterPro" id="IPR035874">
    <property type="entry name" value="IDS"/>
</dbReference>
<keyword evidence="3" id="KW-0479">Metal-binding</keyword>
<reference evidence="10" key="3">
    <citation type="submission" date="2015-06" db="UniProtKB">
        <authorList>
            <consortium name="EnsemblMetazoa"/>
        </authorList>
    </citation>
    <scope>IDENTIFICATION</scope>
</reference>
<dbReference type="EMBL" id="KB292047">
    <property type="protein sequence ID" value="ELU18212.1"/>
    <property type="molecule type" value="Genomic_DNA"/>
</dbReference>
<comment type="similarity">
    <text evidence="2">Belongs to the sulfatase family.</text>
</comment>